<organism evidence="1">
    <name type="scientific">Thermus islandicus</name>
    <dbReference type="NCBI Taxonomy" id="540988"/>
    <lineage>
        <taxon>Bacteria</taxon>
        <taxon>Thermotogati</taxon>
        <taxon>Deinococcota</taxon>
        <taxon>Deinococci</taxon>
        <taxon>Thermales</taxon>
        <taxon>Thermaceae</taxon>
        <taxon>Thermus</taxon>
    </lineage>
</organism>
<gene>
    <name evidence="1" type="ORF">ENP09_00085</name>
</gene>
<accession>A0A831UEQ8</accession>
<comment type="caution">
    <text evidence="1">The sequence shown here is derived from an EMBL/GenBank/DDBJ whole genome shotgun (WGS) entry which is preliminary data.</text>
</comment>
<dbReference type="AlphaFoldDB" id="A0A831UEQ8"/>
<sequence length="128" mass="14584">MRRITLGEGSVNFYVGPVGVLVVAEFPLLAEAQARRVWEDSGRTIPALPVVLKPELKEPQGRVDGMLALRDERAIMDYLRGNRLLDNDEVDLVAAWLRNRNLPVPPIRPKEGRYRLRGEEVTERRTKV</sequence>
<proteinExistence type="predicted"/>
<dbReference type="EMBL" id="DSHZ01000004">
    <property type="protein sequence ID" value="HEO41310.1"/>
    <property type="molecule type" value="Genomic_DNA"/>
</dbReference>
<reference evidence="1" key="1">
    <citation type="journal article" date="2020" name="mSystems">
        <title>Genome- and Community-Level Interaction Insights into Carbon Utilization and Element Cycling Functions of Hydrothermarchaeota in Hydrothermal Sediment.</title>
        <authorList>
            <person name="Zhou Z."/>
            <person name="Liu Y."/>
            <person name="Xu W."/>
            <person name="Pan J."/>
            <person name="Luo Z.H."/>
            <person name="Li M."/>
        </authorList>
    </citation>
    <scope>NUCLEOTIDE SEQUENCE [LARGE SCALE GENOMIC DNA]</scope>
    <source>
        <strain evidence="1">SpSt-189</strain>
    </source>
</reference>
<name>A0A831UEQ8_9DEIN</name>
<evidence type="ECO:0000313" key="1">
    <source>
        <dbReference type="EMBL" id="HEO41310.1"/>
    </source>
</evidence>
<protein>
    <submittedName>
        <fullName evidence="1">Uncharacterized protein</fullName>
    </submittedName>
</protein>